<accession>U2Z2T0</accession>
<sequence>MNLPDPSAVTRTAILGTGLIGASWAALFLSRGLHVHAIDPAESAETRLRDTVTEMWPNLVALGHADAPPDFAKLTFAAAPGAELAEVELVQENAPEKLDLKRALLSEIEAWLSPSAVIASSTSALLIGDIQSQARHPGRCIAAHPFNPPHILPLVELSGGPETDDAVLDWAMSFYVAMGKKPVRLRRQIEGHIAGRLGAAMWREAVSLVELGVASVADIDAAVRFGPGPRWAVAGCHMVYHMGGGAGGIGHYLAHLGDSQERRWSSLGTPRLDATLRDRITKGVEEEAGQCSVAELAAERDRRLVEMLRLVGE</sequence>
<keyword evidence="3" id="KW-1133">Transmembrane helix</keyword>
<dbReference type="RefSeq" id="WP_021693456.1">
    <property type="nucleotide sequence ID" value="NZ_BATB01000013.1"/>
</dbReference>
<dbReference type="InterPro" id="IPR013328">
    <property type="entry name" value="6PGD_dom2"/>
</dbReference>
<dbReference type="InterPro" id="IPR006176">
    <property type="entry name" value="3-OHacyl-CoA_DH_NAD-bd"/>
</dbReference>
<dbReference type="OrthoDB" id="9803287at2"/>
<feature type="transmembrane region" description="Helical" evidence="3">
    <location>
        <begin position="12"/>
        <end position="29"/>
    </location>
</feature>
<name>U2Z2T0_9RHOB</name>
<organism evidence="6 7">
    <name type="scientific">Limimaricola cinnabarinus LL-001</name>
    <dbReference type="NCBI Taxonomy" id="1337093"/>
    <lineage>
        <taxon>Bacteria</taxon>
        <taxon>Pseudomonadati</taxon>
        <taxon>Pseudomonadota</taxon>
        <taxon>Alphaproteobacteria</taxon>
        <taxon>Rhodobacterales</taxon>
        <taxon>Paracoccaceae</taxon>
        <taxon>Limimaricola</taxon>
    </lineage>
</organism>
<dbReference type="GO" id="GO:0006631">
    <property type="term" value="P:fatty acid metabolic process"/>
    <property type="evidence" value="ECO:0007669"/>
    <property type="project" value="InterPro"/>
</dbReference>
<dbReference type="SUPFAM" id="SSF48179">
    <property type="entry name" value="6-phosphogluconate dehydrogenase C-terminal domain-like"/>
    <property type="match status" value="1"/>
</dbReference>
<gene>
    <name evidence="6" type="ORF">MBELCI_1404</name>
</gene>
<evidence type="ECO:0000256" key="2">
    <source>
        <dbReference type="PIRSR" id="PIRSR000105-1"/>
    </source>
</evidence>
<evidence type="ECO:0000259" key="4">
    <source>
        <dbReference type="Pfam" id="PF00725"/>
    </source>
</evidence>
<evidence type="ECO:0000313" key="6">
    <source>
        <dbReference type="EMBL" id="GAD55352.1"/>
    </source>
</evidence>
<feature type="domain" description="3-hydroxyacyl-CoA dehydrogenase NAD binding" evidence="5">
    <location>
        <begin position="13"/>
        <end position="186"/>
    </location>
</feature>
<dbReference type="PIRSF" id="PIRSF000105">
    <property type="entry name" value="HCDH"/>
    <property type="match status" value="1"/>
</dbReference>
<dbReference type="InterPro" id="IPR006108">
    <property type="entry name" value="3HC_DH_C"/>
</dbReference>
<dbReference type="Gene3D" id="3.40.50.720">
    <property type="entry name" value="NAD(P)-binding Rossmann-like Domain"/>
    <property type="match status" value="1"/>
</dbReference>
<dbReference type="SUPFAM" id="SSF51735">
    <property type="entry name" value="NAD(P)-binding Rossmann-fold domains"/>
    <property type="match status" value="1"/>
</dbReference>
<feature type="domain" description="3-hydroxyacyl-CoA dehydrogenase C-terminal" evidence="4">
    <location>
        <begin position="191"/>
        <end position="262"/>
    </location>
</feature>
<dbReference type="Pfam" id="PF00725">
    <property type="entry name" value="3HCDH"/>
    <property type="match status" value="1"/>
</dbReference>
<dbReference type="STRING" id="1337093.MBELCI_1404"/>
<evidence type="ECO:0000256" key="3">
    <source>
        <dbReference type="SAM" id="Phobius"/>
    </source>
</evidence>
<evidence type="ECO:0000256" key="1">
    <source>
        <dbReference type="ARBA" id="ARBA00023002"/>
    </source>
</evidence>
<comment type="caution">
    <text evidence="6">The sequence shown here is derived from an EMBL/GenBank/DDBJ whole genome shotgun (WGS) entry which is preliminary data.</text>
</comment>
<dbReference type="InterPro" id="IPR036291">
    <property type="entry name" value="NAD(P)-bd_dom_sf"/>
</dbReference>
<dbReference type="EMBL" id="BATB01000013">
    <property type="protein sequence ID" value="GAD55352.1"/>
    <property type="molecule type" value="Genomic_DNA"/>
</dbReference>
<protein>
    <submittedName>
        <fullName evidence="6">3-hydroxyacyl-CoA dehydrogenase</fullName>
    </submittedName>
</protein>
<evidence type="ECO:0000313" key="7">
    <source>
        <dbReference type="Proteomes" id="UP000016566"/>
    </source>
</evidence>
<feature type="site" description="Important for catalytic activity" evidence="2">
    <location>
        <position position="144"/>
    </location>
</feature>
<evidence type="ECO:0000259" key="5">
    <source>
        <dbReference type="Pfam" id="PF02737"/>
    </source>
</evidence>
<keyword evidence="1" id="KW-0560">Oxidoreductase</keyword>
<dbReference type="GO" id="GO:0016616">
    <property type="term" value="F:oxidoreductase activity, acting on the CH-OH group of donors, NAD or NADP as acceptor"/>
    <property type="evidence" value="ECO:0007669"/>
    <property type="project" value="InterPro"/>
</dbReference>
<dbReference type="eggNOG" id="COG1250">
    <property type="taxonomic scope" value="Bacteria"/>
</dbReference>
<dbReference type="InterPro" id="IPR022694">
    <property type="entry name" value="3-OHacyl-CoA_DH"/>
</dbReference>
<dbReference type="InterPro" id="IPR008927">
    <property type="entry name" value="6-PGluconate_DH-like_C_sf"/>
</dbReference>
<proteinExistence type="predicted"/>
<dbReference type="Gene3D" id="1.10.1040.10">
    <property type="entry name" value="N-(1-d-carboxylethyl)-l-norvaline Dehydrogenase, domain 2"/>
    <property type="match status" value="1"/>
</dbReference>
<dbReference type="Pfam" id="PF02737">
    <property type="entry name" value="3HCDH_N"/>
    <property type="match status" value="1"/>
</dbReference>
<dbReference type="PANTHER" id="PTHR48075:SF5">
    <property type="entry name" value="3-HYDROXYBUTYRYL-COA DEHYDROGENASE"/>
    <property type="match status" value="1"/>
</dbReference>
<dbReference type="PANTHER" id="PTHR48075">
    <property type="entry name" value="3-HYDROXYACYL-COA DEHYDROGENASE FAMILY PROTEIN"/>
    <property type="match status" value="1"/>
</dbReference>
<keyword evidence="3" id="KW-0812">Transmembrane</keyword>
<keyword evidence="7" id="KW-1185">Reference proteome</keyword>
<dbReference type="AlphaFoldDB" id="U2Z2T0"/>
<reference evidence="6" key="1">
    <citation type="journal article" date="2013" name="Genome Announc.">
        <title>Draft Genome Sequence of Loktanella cinnabarina LL-001T, Isolated from Deep-Sea Floor Sediment.</title>
        <authorList>
            <person name="Nishi S."/>
            <person name="Tsubouchi T."/>
            <person name="Takaki Y."/>
            <person name="Koyanagi R."/>
            <person name="Satoh N."/>
            <person name="Maruyama T."/>
            <person name="Hatada Y."/>
        </authorList>
    </citation>
    <scope>NUCLEOTIDE SEQUENCE [LARGE SCALE GENOMIC DNA]</scope>
    <source>
        <strain evidence="6">LL-001</strain>
    </source>
</reference>
<dbReference type="GO" id="GO:0070403">
    <property type="term" value="F:NAD+ binding"/>
    <property type="evidence" value="ECO:0007669"/>
    <property type="project" value="InterPro"/>
</dbReference>
<dbReference type="Proteomes" id="UP000016566">
    <property type="component" value="Unassembled WGS sequence"/>
</dbReference>
<keyword evidence="3" id="KW-0472">Membrane</keyword>